<sequence>MGTRRRNRAAAQRAVAGTAVCPVRLNGLTCAPLNDVLITAAPAGSTDCTEDGCETAYAACSCGHRFPLTAAARQELGETLSGYRAVRPAGGFDAQALDALLRRTTWPLEQESPLAKRGVVPVGTPVLHRPARRVPVISTGLIGFSRHMMTAMERAQGIGLAANQAGSPVRVLAHDLRKAVPQILVNPELVRSAGTWRYREGCLSLRIEGTLVSLVRPKVISVVASLLDGRAIALRADELLARVLQHELDHLDGIEYVQRLEGETRSEVYGLMEARGIALSQVPPRPYPRDPSSA</sequence>
<dbReference type="OrthoDB" id="3203858at2"/>
<dbReference type="GO" id="GO:0042586">
    <property type="term" value="F:peptide deformylase activity"/>
    <property type="evidence" value="ECO:0007669"/>
    <property type="project" value="UniProtKB-UniRule"/>
</dbReference>
<comment type="similarity">
    <text evidence="1 2">Belongs to the polypeptide deformylase family.</text>
</comment>
<dbReference type="InterPro" id="IPR036821">
    <property type="entry name" value="Peptide_deformylase_sf"/>
</dbReference>
<dbReference type="Proteomes" id="UP000028058">
    <property type="component" value="Unassembled WGS sequence"/>
</dbReference>
<evidence type="ECO:0000313" key="3">
    <source>
        <dbReference type="EMBL" id="RKM99087.1"/>
    </source>
</evidence>
<keyword evidence="2" id="KW-0378">Hydrolase</keyword>
<comment type="function">
    <text evidence="2">Removes the formyl group from the N-terminal Met of newly synthesized proteins. Requires at least a dipeptide for an efficient rate of reaction. N-terminal L-methionine is a prerequisite for activity but the enzyme has broad specificity at other positions.</text>
</comment>
<name>A0A3M8FDE9_9ACTN</name>
<dbReference type="GO" id="GO:0046872">
    <property type="term" value="F:metal ion binding"/>
    <property type="evidence" value="ECO:0007669"/>
    <property type="project" value="UniProtKB-KW"/>
</dbReference>
<feature type="active site" evidence="2">
    <location>
        <position position="247"/>
    </location>
</feature>
<reference evidence="3 4" key="1">
    <citation type="journal article" date="2014" name="Genome Announc.">
        <title>Draft Genome Sequence of Streptomyces fradiae ATCC 19609, a Strain Highly Sensitive to Antibiotics.</title>
        <authorList>
            <person name="Bekker O.B."/>
            <person name="Klimina K.M."/>
            <person name="Vatlin A.A."/>
            <person name="Zakharevich N.V."/>
            <person name="Kasianov A.S."/>
            <person name="Danilenko V.N."/>
        </authorList>
    </citation>
    <scope>NUCLEOTIDE SEQUENCE [LARGE SCALE GENOMIC DNA]</scope>
    <source>
        <strain evidence="3 4">ATCC 19609</strain>
    </source>
</reference>
<dbReference type="PANTHER" id="PTHR10458">
    <property type="entry name" value="PEPTIDE DEFORMYLASE"/>
    <property type="match status" value="1"/>
</dbReference>
<comment type="caution">
    <text evidence="3">The sequence shown here is derived from an EMBL/GenBank/DDBJ whole genome shotgun (WGS) entry which is preliminary data.</text>
</comment>
<dbReference type="GO" id="GO:0006412">
    <property type="term" value="P:translation"/>
    <property type="evidence" value="ECO:0007669"/>
    <property type="project" value="UniProtKB-UniRule"/>
</dbReference>
<dbReference type="Pfam" id="PF01327">
    <property type="entry name" value="Pep_deformylase"/>
    <property type="match status" value="1"/>
</dbReference>
<feature type="binding site" evidence="2">
    <location>
        <position position="246"/>
    </location>
    <ligand>
        <name>Fe cation</name>
        <dbReference type="ChEBI" id="CHEBI:24875"/>
    </ligand>
</feature>
<comment type="cofactor">
    <cofactor evidence="2">
        <name>Fe(2+)</name>
        <dbReference type="ChEBI" id="CHEBI:29033"/>
    </cofactor>
    <text evidence="2">Binds 1 Fe(2+) ion.</text>
</comment>
<keyword evidence="4" id="KW-1185">Reference proteome</keyword>
<organism evidence="3 4">
    <name type="scientific">Streptomyces xinghaiensis</name>
    <dbReference type="NCBI Taxonomy" id="1038928"/>
    <lineage>
        <taxon>Bacteria</taxon>
        <taxon>Bacillati</taxon>
        <taxon>Actinomycetota</taxon>
        <taxon>Actinomycetes</taxon>
        <taxon>Kitasatosporales</taxon>
        <taxon>Streptomycetaceae</taxon>
        <taxon>Streptomyces</taxon>
    </lineage>
</organism>
<gene>
    <name evidence="2" type="primary">def</name>
    <name evidence="3" type="ORF">SFRA_002465</name>
</gene>
<protein>
    <recommendedName>
        <fullName evidence="2">Peptide deformylase</fullName>
        <shortName evidence="2">PDF</shortName>
        <ecNumber evidence="2">3.5.1.88</ecNumber>
    </recommendedName>
    <alternativeName>
        <fullName evidence="2">Polypeptide deformylase</fullName>
    </alternativeName>
</protein>
<dbReference type="Gene3D" id="3.90.45.10">
    <property type="entry name" value="Peptide deformylase"/>
    <property type="match status" value="1"/>
</dbReference>
<keyword evidence="2" id="KW-0479">Metal-binding</keyword>
<dbReference type="HAMAP" id="MF_00163">
    <property type="entry name" value="Pep_deformylase"/>
    <property type="match status" value="1"/>
</dbReference>
<dbReference type="EC" id="3.5.1.88" evidence="2"/>
<dbReference type="EMBL" id="JNAD02000001">
    <property type="protein sequence ID" value="RKM99087.1"/>
    <property type="molecule type" value="Genomic_DNA"/>
</dbReference>
<evidence type="ECO:0000256" key="2">
    <source>
        <dbReference type="HAMAP-Rule" id="MF_00163"/>
    </source>
</evidence>
<dbReference type="RefSeq" id="WP_078649204.1">
    <property type="nucleotide sequence ID" value="NZ_CP134822.1"/>
</dbReference>
<feature type="binding site" evidence="2">
    <location>
        <position position="202"/>
    </location>
    <ligand>
        <name>Fe cation</name>
        <dbReference type="ChEBI" id="CHEBI:24875"/>
    </ligand>
</feature>
<dbReference type="AlphaFoldDB" id="A0A3M8FDE9"/>
<evidence type="ECO:0000256" key="1">
    <source>
        <dbReference type="ARBA" id="ARBA00010759"/>
    </source>
</evidence>
<keyword evidence="2" id="KW-0408">Iron</keyword>
<feature type="binding site" evidence="2">
    <location>
        <position position="250"/>
    </location>
    <ligand>
        <name>Fe cation</name>
        <dbReference type="ChEBI" id="CHEBI:24875"/>
    </ligand>
</feature>
<dbReference type="SUPFAM" id="SSF56420">
    <property type="entry name" value="Peptide deformylase"/>
    <property type="match status" value="1"/>
</dbReference>
<evidence type="ECO:0000313" key="4">
    <source>
        <dbReference type="Proteomes" id="UP000028058"/>
    </source>
</evidence>
<keyword evidence="2" id="KW-0648">Protein biosynthesis</keyword>
<proteinExistence type="inferred from homology"/>
<dbReference type="CDD" id="cd00487">
    <property type="entry name" value="Pep_deformylase"/>
    <property type="match status" value="1"/>
</dbReference>
<dbReference type="PANTHER" id="PTHR10458:SF22">
    <property type="entry name" value="PEPTIDE DEFORMYLASE"/>
    <property type="match status" value="1"/>
</dbReference>
<comment type="catalytic activity">
    <reaction evidence="2">
        <text>N-terminal N-formyl-L-methionyl-[peptide] + H2O = N-terminal L-methionyl-[peptide] + formate</text>
        <dbReference type="Rhea" id="RHEA:24420"/>
        <dbReference type="Rhea" id="RHEA-COMP:10639"/>
        <dbReference type="Rhea" id="RHEA-COMP:10640"/>
        <dbReference type="ChEBI" id="CHEBI:15377"/>
        <dbReference type="ChEBI" id="CHEBI:15740"/>
        <dbReference type="ChEBI" id="CHEBI:49298"/>
        <dbReference type="ChEBI" id="CHEBI:64731"/>
        <dbReference type="EC" id="3.5.1.88"/>
    </reaction>
</comment>
<dbReference type="PRINTS" id="PR01576">
    <property type="entry name" value="PDEFORMYLASE"/>
</dbReference>
<dbReference type="InterPro" id="IPR023635">
    <property type="entry name" value="Peptide_deformylase"/>
</dbReference>
<accession>A0A3M8FDE9</accession>